<proteinExistence type="predicted"/>
<feature type="chain" id="PRO_5001529328" description="Crinkler effector protein N-terminal domain-containing protein" evidence="4">
    <location>
        <begin position="19"/>
        <end position="580"/>
    </location>
</feature>
<dbReference type="OrthoDB" id="165806at2759"/>
<dbReference type="GO" id="GO:0043657">
    <property type="term" value="C:host cell"/>
    <property type="evidence" value="ECO:0007669"/>
    <property type="project" value="UniProtKB-SubCell"/>
</dbReference>
<feature type="domain" description="Crinkler effector protein N-terminal" evidence="5">
    <location>
        <begin position="6"/>
        <end position="116"/>
    </location>
</feature>
<evidence type="ECO:0000256" key="4">
    <source>
        <dbReference type="SAM" id="SignalP"/>
    </source>
</evidence>
<dbReference type="Pfam" id="PF20147">
    <property type="entry name" value="Crinkler"/>
    <property type="match status" value="1"/>
</dbReference>
<dbReference type="InParanoid" id="A0A024FX18"/>
<reference evidence="6 7" key="1">
    <citation type="submission" date="2012-05" db="EMBL/GenBank/DDBJ databases">
        <title>Recombination and specialization in a pathogen metapopulation.</title>
        <authorList>
            <person name="Gardiner A."/>
            <person name="Kemen E."/>
            <person name="Schultz-Larsen T."/>
            <person name="MacLean D."/>
            <person name="Van Oosterhout C."/>
            <person name="Jones J.D.G."/>
        </authorList>
    </citation>
    <scope>NUCLEOTIDE SEQUENCE [LARGE SCALE GENOMIC DNA]</scope>
    <source>
        <strain evidence="6 7">Ac Nc2</strain>
    </source>
</reference>
<dbReference type="Gene3D" id="1.10.510.10">
    <property type="entry name" value="Transferase(Phosphotransferase) domain 1"/>
    <property type="match status" value="1"/>
</dbReference>
<accession>A0A024FX18</accession>
<evidence type="ECO:0000259" key="5">
    <source>
        <dbReference type="Pfam" id="PF20147"/>
    </source>
</evidence>
<keyword evidence="4" id="KW-0732">Signal</keyword>
<dbReference type="InterPro" id="IPR045379">
    <property type="entry name" value="Crinkler_N"/>
</dbReference>
<dbReference type="Proteomes" id="UP000053237">
    <property type="component" value="Unassembled WGS sequence"/>
</dbReference>
<evidence type="ECO:0000313" key="7">
    <source>
        <dbReference type="Proteomes" id="UP000053237"/>
    </source>
</evidence>
<feature type="signal peptide" evidence="4">
    <location>
        <begin position="1"/>
        <end position="18"/>
    </location>
</feature>
<dbReference type="SUPFAM" id="SSF56112">
    <property type="entry name" value="Protein kinase-like (PK-like)"/>
    <property type="match status" value="1"/>
</dbReference>
<dbReference type="GO" id="GO:0005576">
    <property type="term" value="C:extracellular region"/>
    <property type="evidence" value="ECO:0007669"/>
    <property type="project" value="UniProtKB-SubCell"/>
</dbReference>
<evidence type="ECO:0000313" key="6">
    <source>
        <dbReference type="EMBL" id="CCI11665.1"/>
    </source>
</evidence>
<comment type="subcellular location">
    <subcellularLocation>
        <location evidence="1">Host cell</location>
    </subcellularLocation>
    <subcellularLocation>
        <location evidence="2">Secreted</location>
    </subcellularLocation>
</comment>
<evidence type="ECO:0000256" key="2">
    <source>
        <dbReference type="ARBA" id="ARBA00004613"/>
    </source>
</evidence>
<sequence length="580" mass="66467">MVELILMCLIVGDGGVLACKIDGGRHVYFLKEEIGKEMANTLQCAACELNLYLAKKNGDFLSSDDAVLAELSKEDCPQKIKGSYMNAETFMNSSRRLHRFFDNNYQVEGVIHVLVQLPADAWKRQKVRQDISWVYEKKLRDVDMSALTTPEKMEAFISSPLPIKYPTDEKALIDECPEVFEHSEDQFVKANVFENALNRRFTFCDDGRANIPNILWWDLLIRTPIEDTAFILGMHIKVGRKETDGSPTIYTKQPNFLLWLMGVFVMRGEERGSMGEFGLAKEELVLKMERMHLSMFGQMPFLFTYAAANSLVQFFTIDRSLNVYPISQLLDLKILKDRIRCVVSSINICRILNHYPPLLPRGFLPMYKKMSRNNGSVTLYEDYLLKRLHYDLYDSEAVMAIYEAIGRKQIQCAVRCHYDRQKRTLKLRPVGFTKLPSNDLELIVALICVARALVGLHALGYVHRDVCWPNILCLGDDAYILADFENAGRDGDRMPYDLLESRVLDPLVKSKAYGHVYRACHDMYQFGLLITDTSDPSLKQLQMNLKSDNAEERYTAEGALNLLSNLHQKVQDDRPDAIEQ</sequence>
<protein>
    <recommendedName>
        <fullName evidence="5">Crinkler effector protein N-terminal domain-containing protein</fullName>
    </recommendedName>
</protein>
<dbReference type="AlphaFoldDB" id="A0A024FX18"/>
<dbReference type="InterPro" id="IPR011009">
    <property type="entry name" value="Kinase-like_dom_sf"/>
</dbReference>
<dbReference type="EMBL" id="CAIX01001485">
    <property type="protein sequence ID" value="CCI11665.1"/>
    <property type="molecule type" value="Genomic_DNA"/>
</dbReference>
<keyword evidence="7" id="KW-1185">Reference proteome</keyword>
<evidence type="ECO:0000256" key="1">
    <source>
        <dbReference type="ARBA" id="ARBA00004340"/>
    </source>
</evidence>
<organism evidence="6 7">
    <name type="scientific">Albugo candida</name>
    <dbReference type="NCBI Taxonomy" id="65357"/>
    <lineage>
        <taxon>Eukaryota</taxon>
        <taxon>Sar</taxon>
        <taxon>Stramenopiles</taxon>
        <taxon>Oomycota</taxon>
        <taxon>Peronosporomycetes</taxon>
        <taxon>Albuginales</taxon>
        <taxon>Albuginaceae</taxon>
        <taxon>Albugo</taxon>
    </lineage>
</organism>
<keyword evidence="3" id="KW-0964">Secreted</keyword>
<evidence type="ECO:0000256" key="3">
    <source>
        <dbReference type="ARBA" id="ARBA00022525"/>
    </source>
</evidence>
<name>A0A024FX18_9STRA</name>
<gene>
    <name evidence="6" type="ORF">BN9_132810</name>
</gene>
<comment type="caution">
    <text evidence="6">The sequence shown here is derived from an EMBL/GenBank/DDBJ whole genome shotgun (WGS) entry which is preliminary data.</text>
</comment>